<evidence type="ECO:0000259" key="9">
    <source>
        <dbReference type="Pfam" id="PF07715"/>
    </source>
</evidence>
<feature type="domain" description="TonB-dependent receptor plug" evidence="9">
    <location>
        <begin position="155"/>
        <end position="257"/>
    </location>
</feature>
<dbReference type="InterPro" id="IPR008969">
    <property type="entry name" value="CarboxyPept-like_regulatory"/>
</dbReference>
<dbReference type="RefSeq" id="WP_073079365.1">
    <property type="nucleotide sequence ID" value="NZ_FRBL01000002.1"/>
</dbReference>
<dbReference type="SUPFAM" id="SSF56935">
    <property type="entry name" value="Porins"/>
    <property type="match status" value="1"/>
</dbReference>
<dbReference type="PROSITE" id="PS52016">
    <property type="entry name" value="TONB_DEPENDENT_REC_3"/>
    <property type="match status" value="1"/>
</dbReference>
<keyword evidence="5 7" id="KW-0472">Membrane</keyword>
<keyword evidence="3 7" id="KW-1134">Transmembrane beta strand</keyword>
<dbReference type="InterPro" id="IPR036942">
    <property type="entry name" value="Beta-barrel_TonB_sf"/>
</dbReference>
<dbReference type="OrthoDB" id="830178at2"/>
<dbReference type="GO" id="GO:0009279">
    <property type="term" value="C:cell outer membrane"/>
    <property type="evidence" value="ECO:0007669"/>
    <property type="project" value="UniProtKB-SubCell"/>
</dbReference>
<evidence type="ECO:0000256" key="5">
    <source>
        <dbReference type="ARBA" id="ARBA00023136"/>
    </source>
</evidence>
<keyword evidence="4 7" id="KW-0812">Transmembrane</keyword>
<dbReference type="InterPro" id="IPR012910">
    <property type="entry name" value="Plug_dom"/>
</dbReference>
<reference evidence="10 11" key="1">
    <citation type="submission" date="2016-11" db="EMBL/GenBank/DDBJ databases">
        <authorList>
            <person name="Jaros S."/>
            <person name="Januszkiewicz K."/>
            <person name="Wedrychowicz H."/>
        </authorList>
    </citation>
    <scope>NUCLEOTIDE SEQUENCE [LARGE SCALE GENOMIC DNA]</scope>
    <source>
        <strain evidence="10 11">DSM 27406</strain>
    </source>
</reference>
<dbReference type="SUPFAM" id="SSF49464">
    <property type="entry name" value="Carboxypeptidase regulatory domain-like"/>
    <property type="match status" value="1"/>
</dbReference>
<gene>
    <name evidence="10" type="ORF">SAMN05444266_102532</name>
</gene>
<proteinExistence type="inferred from homology"/>
<dbReference type="STRING" id="1419482.SAMN05444266_102532"/>
<name>A0A1M6YXS7_9BACT</name>
<evidence type="ECO:0000256" key="4">
    <source>
        <dbReference type="ARBA" id="ARBA00022692"/>
    </source>
</evidence>
<accession>A0A1M6YXS7</accession>
<evidence type="ECO:0000313" key="10">
    <source>
        <dbReference type="EMBL" id="SHL22905.1"/>
    </source>
</evidence>
<keyword evidence="6 7" id="KW-0998">Cell outer membrane</keyword>
<evidence type="ECO:0000256" key="6">
    <source>
        <dbReference type="ARBA" id="ARBA00023237"/>
    </source>
</evidence>
<dbReference type="InterPro" id="IPR039426">
    <property type="entry name" value="TonB-dep_rcpt-like"/>
</dbReference>
<dbReference type="NCBIfam" id="TIGR04056">
    <property type="entry name" value="OMP_RagA_SusC"/>
    <property type="match status" value="1"/>
</dbReference>
<keyword evidence="2 7" id="KW-0813">Transport</keyword>
<sequence length="1062" mass="116558">MQHKYKYNGIKLLCGAALLLITVTAAAQSAKDSTGSREQSVTGKKNLTVTGRILDASTGKPAAGVHVSMQDFSAAITDTSGKYRLQVPSYNVTILVDGDGYASRMIPLQGRKKVDVTLMDASHTGYQENIVMPVNIIPQREITSAAQQYNVDGWQQNSAMPDELLQGRIAGLNVTRRSGTPGAGATLFLRGINSIYATNKPLVVVDNMIFDTEDYGESVIANYYTNPLSLIDAKDIDNITVLKDASSIYGTKGANGAIIITTSHTTDKATHIDFGAYGGYIAAPKGLPVMGASDFRSYLSSMMQSKGMSPEELAAQPYMNDDPTAPGYARYHNQTNWQDKVLTDGFSNNYYLKVTGGDNIATYGLSMGYMKNQGTISGTDLSRYNTRFNAQFNFTQRFTGFANLSFTYNQQQLKDQGIADRTSPLFLARTKSPFLQDHEVNDAGVQSPNLADVDLLGTGNPTAVIDKMIGANIFYRFFGSFGFKYDLGKHWNLNTTVGVVLNKVRENMFVPGIGIVKDTLANAIAENRMGSQVKRMFTFYNDTWAEYEQRFNMDHKLYVRAGLRTQTNNAEQDYALGFNSATDDLTSVQNGLPALRVIGGGMGKWNWFNTYLSSNYGFRDKLFLTLNVAMDGSSRFGKAAKDGLTINGSKFPVMPSVGGAWLVSSESFMAHSKIDLLKLRASYSVTGNDDIGNYTARQTYITQNLLGLQGLVRKGIANPELQWETSVKLNGGIDVAILNERLSLSVDAYKSETKNMLVYENVQAATGFEQMLTNAGRMKNTGVDLSLNARIVDNASFKWDLGVNVSKYKNTVIAVPNGAFTTEYAGATILTANGQPANLFYGYKTEGIYATSADAAKAQVYTKQPDGSLRAFTAGDVRFANTNGDNVINADDRTVIGDPNPDYIGGISNRISWKRFELNALITFSQGNDVFNYTRYRMESMTDASNQLQSVNNRWQYEGQQTSMPKATWGDPLGNSRFSDRWIEDGSYLRLRSVSVQYYLPVNRKVIKNATIYLIGNNLVTLTKYKGYDPEFSSSNSPLAQGIDTGLDPISPNVTLGIRIGL</sequence>
<dbReference type="InterPro" id="IPR037066">
    <property type="entry name" value="Plug_dom_sf"/>
</dbReference>
<organism evidence="10 11">
    <name type="scientific">Chitinophaga jiangningensis</name>
    <dbReference type="NCBI Taxonomy" id="1419482"/>
    <lineage>
        <taxon>Bacteria</taxon>
        <taxon>Pseudomonadati</taxon>
        <taxon>Bacteroidota</taxon>
        <taxon>Chitinophagia</taxon>
        <taxon>Chitinophagales</taxon>
        <taxon>Chitinophagaceae</taxon>
        <taxon>Chitinophaga</taxon>
    </lineage>
</organism>
<dbReference type="Gene3D" id="2.60.40.1120">
    <property type="entry name" value="Carboxypeptidase-like, regulatory domain"/>
    <property type="match status" value="1"/>
</dbReference>
<evidence type="ECO:0000256" key="1">
    <source>
        <dbReference type="ARBA" id="ARBA00004571"/>
    </source>
</evidence>
<protein>
    <submittedName>
        <fullName evidence="10">TonB-linked outer membrane protein, SusC/RagA family</fullName>
    </submittedName>
</protein>
<evidence type="ECO:0000256" key="2">
    <source>
        <dbReference type="ARBA" id="ARBA00022448"/>
    </source>
</evidence>
<feature type="chain" id="PRO_5012726032" evidence="8">
    <location>
        <begin position="28"/>
        <end position="1062"/>
    </location>
</feature>
<keyword evidence="8" id="KW-0732">Signal</keyword>
<dbReference type="AlphaFoldDB" id="A0A1M6YXS7"/>
<feature type="signal peptide" evidence="8">
    <location>
        <begin position="1"/>
        <end position="27"/>
    </location>
</feature>
<dbReference type="Pfam" id="PF07715">
    <property type="entry name" value="Plug"/>
    <property type="match status" value="1"/>
</dbReference>
<evidence type="ECO:0000256" key="3">
    <source>
        <dbReference type="ARBA" id="ARBA00022452"/>
    </source>
</evidence>
<evidence type="ECO:0000313" key="11">
    <source>
        <dbReference type="Proteomes" id="UP000184420"/>
    </source>
</evidence>
<dbReference type="InterPro" id="IPR023996">
    <property type="entry name" value="TonB-dep_OMP_SusC/RagA"/>
</dbReference>
<evidence type="ECO:0000256" key="7">
    <source>
        <dbReference type="PROSITE-ProRule" id="PRU01360"/>
    </source>
</evidence>
<keyword evidence="11" id="KW-1185">Reference proteome</keyword>
<dbReference type="Gene3D" id="2.170.130.10">
    <property type="entry name" value="TonB-dependent receptor, plug domain"/>
    <property type="match status" value="1"/>
</dbReference>
<comment type="subcellular location">
    <subcellularLocation>
        <location evidence="1 7">Cell outer membrane</location>
        <topology evidence="1 7">Multi-pass membrane protein</topology>
    </subcellularLocation>
</comment>
<evidence type="ECO:0000256" key="8">
    <source>
        <dbReference type="SAM" id="SignalP"/>
    </source>
</evidence>
<dbReference type="EMBL" id="FRBL01000002">
    <property type="protein sequence ID" value="SHL22905.1"/>
    <property type="molecule type" value="Genomic_DNA"/>
</dbReference>
<comment type="similarity">
    <text evidence="7">Belongs to the TonB-dependent receptor family.</text>
</comment>
<dbReference type="Gene3D" id="2.40.170.20">
    <property type="entry name" value="TonB-dependent receptor, beta-barrel domain"/>
    <property type="match status" value="1"/>
</dbReference>
<dbReference type="Proteomes" id="UP000184420">
    <property type="component" value="Unassembled WGS sequence"/>
</dbReference>